<keyword evidence="3 9" id="KW-0812">Transmembrane</keyword>
<evidence type="ECO:0000313" key="13">
    <source>
        <dbReference type="Proteomes" id="UP000001554"/>
    </source>
</evidence>
<dbReference type="PROSITE" id="PS00237">
    <property type="entry name" value="G_PROTEIN_RECEP_F1_1"/>
    <property type="match status" value="1"/>
</dbReference>
<dbReference type="Gene3D" id="1.20.1070.10">
    <property type="entry name" value="Rhodopsin 7-helix transmembrane proteins"/>
    <property type="match status" value="1"/>
</dbReference>
<dbReference type="PANTHER" id="PTHR24249">
    <property type="entry name" value="HISTAMINE RECEPTOR-RELATED G-PROTEIN COUPLED RECEPTOR"/>
    <property type="match status" value="1"/>
</dbReference>
<dbReference type="PANTHER" id="PTHR24249:SF422">
    <property type="entry name" value="G-PROTEIN COUPLED RECEPTORS FAMILY 1 PROFILE DOMAIN-CONTAINING PROTEIN"/>
    <property type="match status" value="1"/>
</dbReference>
<evidence type="ECO:0000256" key="8">
    <source>
        <dbReference type="ARBA" id="ARBA00023224"/>
    </source>
</evidence>
<feature type="transmembrane region" description="Helical" evidence="11">
    <location>
        <begin position="37"/>
        <end position="58"/>
    </location>
</feature>
<dbReference type="GO" id="GO:0043410">
    <property type="term" value="P:positive regulation of MAPK cascade"/>
    <property type="evidence" value="ECO:0000318"/>
    <property type="project" value="GO_Central"/>
</dbReference>
<dbReference type="GeneID" id="118410269"/>
<keyword evidence="8 9" id="KW-0807">Transducer</keyword>
<organism evidence="13 14">
    <name type="scientific">Branchiostoma floridae</name>
    <name type="common">Florida lancelet</name>
    <name type="synonym">Amphioxus</name>
    <dbReference type="NCBI Taxonomy" id="7739"/>
    <lineage>
        <taxon>Eukaryota</taxon>
        <taxon>Metazoa</taxon>
        <taxon>Chordata</taxon>
        <taxon>Cephalochordata</taxon>
        <taxon>Leptocardii</taxon>
        <taxon>Amphioxiformes</taxon>
        <taxon>Branchiostomatidae</taxon>
        <taxon>Branchiostoma</taxon>
    </lineage>
</organism>
<evidence type="ECO:0000256" key="7">
    <source>
        <dbReference type="ARBA" id="ARBA00023170"/>
    </source>
</evidence>
<evidence type="ECO:0000256" key="11">
    <source>
        <dbReference type="SAM" id="Phobius"/>
    </source>
</evidence>
<keyword evidence="2" id="KW-1003">Cell membrane</keyword>
<sequence length="428" mass="47778">MFSNVTTDLPGPENSTAAVFDWEPFSYYTSPWRELQLLWATICITLGVCGNTAVLLTISSVEELRTPGNALLCTLAVADLMQVISKGPFTIWLMIQQQILSCHESNGSLEMFLHFVYLTGAFFSVNIIGSISLDRYWYICFPLQYSSIMTKTRTALLVAVPFLVTITNVVFVPVFEAGGGFYFFPPFVSCKYLGPAKRGRQAALNTCYGVVILIMIFCYFKIWREVRRQQARHRQLVPQALSSVDSGQANVTGATRQTNLSRSSSVDSGSESQQASPDETGQMSRQVSVTSLSARLCDSASAGHKHGLKPGNKVAPARVWEDPSRSSRSEEPSAQPARQKVSSEFKQRMKTATTVLLVIGVYFVTWLPYFFVLFRTASLGDEVASSSDGPWQRFAMLFSLISAWSNPIIYTRNRPFRQGFLRLIRCRN</sequence>
<feature type="compositionally biased region" description="Polar residues" evidence="10">
    <location>
        <begin position="247"/>
        <end position="260"/>
    </location>
</feature>
<feature type="transmembrane region" description="Helical" evidence="11">
    <location>
        <begin position="202"/>
        <end position="222"/>
    </location>
</feature>
<feature type="transmembrane region" description="Helical" evidence="11">
    <location>
        <begin position="355"/>
        <end position="374"/>
    </location>
</feature>
<comment type="subcellular location">
    <subcellularLocation>
        <location evidence="1">Cell membrane</location>
        <topology evidence="1">Multi-pass membrane protein</topology>
    </subcellularLocation>
</comment>
<evidence type="ECO:0000256" key="9">
    <source>
        <dbReference type="RuleBase" id="RU000688"/>
    </source>
</evidence>
<dbReference type="KEGG" id="bfo:118410269"/>
<evidence type="ECO:0000313" key="14">
    <source>
        <dbReference type="RefSeq" id="XP_035667720.1"/>
    </source>
</evidence>
<dbReference type="FunFam" id="1.20.1070.10:FF:000657">
    <property type="entry name" value="Uncharacterized protein"/>
    <property type="match status" value="1"/>
</dbReference>
<feature type="region of interest" description="Disordered" evidence="10">
    <location>
        <begin position="301"/>
        <end position="344"/>
    </location>
</feature>
<dbReference type="Proteomes" id="UP000001554">
    <property type="component" value="Chromosome 2"/>
</dbReference>
<feature type="transmembrane region" description="Helical" evidence="11">
    <location>
        <begin position="115"/>
        <end position="133"/>
    </location>
</feature>
<accession>A0A9J7KPC2</accession>
<feature type="compositionally biased region" description="Low complexity" evidence="10">
    <location>
        <begin position="261"/>
        <end position="276"/>
    </location>
</feature>
<reference evidence="14" key="2">
    <citation type="submission" date="2025-08" db="UniProtKB">
        <authorList>
            <consortium name="RefSeq"/>
        </authorList>
    </citation>
    <scope>IDENTIFICATION</scope>
    <source>
        <strain evidence="14">S238N-H82</strain>
        <tissue evidence="14">Testes</tissue>
    </source>
</reference>
<reference evidence="13" key="1">
    <citation type="journal article" date="2020" name="Nat. Ecol. Evol.">
        <title>Deeply conserved synteny resolves early events in vertebrate evolution.</title>
        <authorList>
            <person name="Simakov O."/>
            <person name="Marletaz F."/>
            <person name="Yue J.X."/>
            <person name="O'Connell B."/>
            <person name="Jenkins J."/>
            <person name="Brandt A."/>
            <person name="Calef R."/>
            <person name="Tung C.H."/>
            <person name="Huang T.K."/>
            <person name="Schmutz J."/>
            <person name="Satoh N."/>
            <person name="Yu J.K."/>
            <person name="Putnam N.H."/>
            <person name="Green R.E."/>
            <person name="Rokhsar D.S."/>
        </authorList>
    </citation>
    <scope>NUCLEOTIDE SEQUENCE [LARGE SCALE GENOMIC DNA]</scope>
    <source>
        <strain evidence="13">S238N-H82</strain>
    </source>
</reference>
<dbReference type="SUPFAM" id="SSF81321">
    <property type="entry name" value="Family A G protein-coupled receptor-like"/>
    <property type="match status" value="1"/>
</dbReference>
<evidence type="ECO:0000256" key="4">
    <source>
        <dbReference type="ARBA" id="ARBA00022989"/>
    </source>
</evidence>
<evidence type="ECO:0000256" key="10">
    <source>
        <dbReference type="SAM" id="MobiDB-lite"/>
    </source>
</evidence>
<keyword evidence="6 11" id="KW-0472">Membrane</keyword>
<evidence type="ECO:0000256" key="1">
    <source>
        <dbReference type="ARBA" id="ARBA00004651"/>
    </source>
</evidence>
<feature type="region of interest" description="Disordered" evidence="10">
    <location>
        <begin position="247"/>
        <end position="284"/>
    </location>
</feature>
<keyword evidence="7 9" id="KW-0675">Receptor</keyword>
<gene>
    <name evidence="14" type="primary">LOC118410269</name>
</gene>
<dbReference type="InterPro" id="IPR000276">
    <property type="entry name" value="GPCR_Rhodpsn"/>
</dbReference>
<dbReference type="GO" id="GO:0071880">
    <property type="term" value="P:adenylate cyclase-activating adrenergic receptor signaling pathway"/>
    <property type="evidence" value="ECO:0000318"/>
    <property type="project" value="GO_Central"/>
</dbReference>
<dbReference type="GO" id="GO:0004930">
    <property type="term" value="F:G protein-coupled receptor activity"/>
    <property type="evidence" value="ECO:0000318"/>
    <property type="project" value="GO_Central"/>
</dbReference>
<dbReference type="PROSITE" id="PS50262">
    <property type="entry name" value="G_PROTEIN_RECEP_F1_2"/>
    <property type="match status" value="1"/>
</dbReference>
<feature type="domain" description="G-protein coupled receptors family 1 profile" evidence="12">
    <location>
        <begin position="50"/>
        <end position="410"/>
    </location>
</feature>
<dbReference type="OrthoDB" id="5969463at2759"/>
<name>A0A9J7KPC2_BRAFL</name>
<feature type="transmembrane region" description="Helical" evidence="11">
    <location>
        <begin position="394"/>
        <end position="412"/>
    </location>
</feature>
<dbReference type="CDD" id="cd00637">
    <property type="entry name" value="7tm_classA_rhodopsin-like"/>
    <property type="match status" value="1"/>
</dbReference>
<protein>
    <submittedName>
        <fullName evidence="14">Alpha-2A adrenergic receptor-like</fullName>
    </submittedName>
</protein>
<keyword evidence="5 9" id="KW-0297">G-protein coupled receptor</keyword>
<dbReference type="InterPro" id="IPR017452">
    <property type="entry name" value="GPCR_Rhodpsn_7TM"/>
</dbReference>
<evidence type="ECO:0000256" key="3">
    <source>
        <dbReference type="ARBA" id="ARBA00022692"/>
    </source>
</evidence>
<evidence type="ECO:0000256" key="6">
    <source>
        <dbReference type="ARBA" id="ARBA00023136"/>
    </source>
</evidence>
<comment type="similarity">
    <text evidence="9">Belongs to the G-protein coupled receptor 1 family.</text>
</comment>
<dbReference type="AlphaFoldDB" id="A0A9J7KPC2"/>
<dbReference type="OMA" id="PPFVSCK"/>
<dbReference type="RefSeq" id="XP_035667720.1">
    <property type="nucleotide sequence ID" value="XM_035811827.1"/>
</dbReference>
<dbReference type="GO" id="GO:0005886">
    <property type="term" value="C:plasma membrane"/>
    <property type="evidence" value="ECO:0000318"/>
    <property type="project" value="GO_Central"/>
</dbReference>
<dbReference type="Pfam" id="PF00001">
    <property type="entry name" value="7tm_1"/>
    <property type="match status" value="1"/>
</dbReference>
<feature type="transmembrane region" description="Helical" evidence="11">
    <location>
        <begin position="154"/>
        <end position="175"/>
    </location>
</feature>
<evidence type="ECO:0000256" key="5">
    <source>
        <dbReference type="ARBA" id="ARBA00023040"/>
    </source>
</evidence>
<dbReference type="InterPro" id="IPR050569">
    <property type="entry name" value="TAAR"/>
</dbReference>
<proteinExistence type="inferred from homology"/>
<evidence type="ECO:0000259" key="12">
    <source>
        <dbReference type="PROSITE" id="PS50262"/>
    </source>
</evidence>
<dbReference type="SMART" id="SM01381">
    <property type="entry name" value="7TM_GPCR_Srsx"/>
    <property type="match status" value="1"/>
</dbReference>
<evidence type="ECO:0000256" key="2">
    <source>
        <dbReference type="ARBA" id="ARBA00022475"/>
    </source>
</evidence>
<dbReference type="PRINTS" id="PR00237">
    <property type="entry name" value="GPCRRHODOPSN"/>
</dbReference>
<keyword evidence="4 11" id="KW-1133">Transmembrane helix</keyword>
<keyword evidence="13" id="KW-1185">Reference proteome</keyword>
<feature type="compositionally biased region" description="Basic and acidic residues" evidence="10">
    <location>
        <begin position="319"/>
        <end position="331"/>
    </location>
</feature>